<feature type="transmembrane region" description="Helical" evidence="9">
    <location>
        <begin position="58"/>
        <end position="78"/>
    </location>
</feature>
<feature type="transmembrane region" description="Helical" evidence="9">
    <location>
        <begin position="115"/>
        <end position="135"/>
    </location>
</feature>
<keyword evidence="5 9" id="KW-0812">Transmembrane</keyword>
<feature type="region of interest" description="Disordered" evidence="8">
    <location>
        <begin position="467"/>
        <end position="511"/>
    </location>
</feature>
<dbReference type="InterPro" id="IPR020846">
    <property type="entry name" value="MFS_dom"/>
</dbReference>
<evidence type="ECO:0000256" key="8">
    <source>
        <dbReference type="SAM" id="MobiDB-lite"/>
    </source>
</evidence>
<dbReference type="OrthoDB" id="440553at2759"/>
<feature type="compositionally biased region" description="Basic and acidic residues" evidence="8">
    <location>
        <begin position="470"/>
        <end position="484"/>
    </location>
</feature>
<dbReference type="PROSITE" id="PS50850">
    <property type="entry name" value="MFS"/>
    <property type="match status" value="1"/>
</dbReference>
<keyword evidence="7 9" id="KW-0472">Membrane</keyword>
<evidence type="ECO:0000256" key="6">
    <source>
        <dbReference type="ARBA" id="ARBA00022989"/>
    </source>
</evidence>
<feature type="transmembrane region" description="Helical" evidence="9">
    <location>
        <begin position="205"/>
        <end position="224"/>
    </location>
</feature>
<dbReference type="PANTHER" id="PTHR42718">
    <property type="entry name" value="MAJOR FACILITATOR SUPERFAMILY MULTIDRUG TRANSPORTER MFSC"/>
    <property type="match status" value="1"/>
</dbReference>
<dbReference type="PANTHER" id="PTHR42718:SF9">
    <property type="entry name" value="MAJOR FACILITATOR SUPERFAMILY MULTIDRUG TRANSPORTER MFSC"/>
    <property type="match status" value="1"/>
</dbReference>
<dbReference type="Pfam" id="PF07690">
    <property type="entry name" value="MFS_1"/>
    <property type="match status" value="1"/>
</dbReference>
<sequence>MNSNVIHEGVKVSDKKRRLIFINLLISCIATSMLATALTTALPPIMEDFKIDFNTGQWITSGFALFIAIVTPLTAYLITSIKTKILYCSALTFFIAGLTICALSTNFWIMMVGRIVQGCGSGLISAMTQVIILTIYPPERRGTVMGWYGLSIGFSPIVAPTLAGVLVDYVGWRMVFVVSIVIMIVSLGFALIVFEDVLPLMEKSFDIISLFMSALAFGGITLSIGNMGKYKFVSVQVLLLLIIGIIFTFLFVSRQSHLKIPFLDIRVLKDQKLSISIIATVLIQLLLLGSAIIFPIYVQQLKGESATLSGLVILPGSLLMALVSPLAGKIFDKFGMKLLFLVGSVILIFSNLWLYFITIDASIWIVAVAQVFRCFALGILLMPVVTWGMTDIPKTKASDATALLNSIRSIGGAIGSALFVSIMTGVAKTLGKNKENPDMYGFNFVFLTMTGLSLIILLMGIFGCKKQPKKEKETNEDKESKDSLTETTESNNKDKSLTNNESQLNIVVKEQ</sequence>
<dbReference type="InterPro" id="IPR011701">
    <property type="entry name" value="MFS"/>
</dbReference>
<comment type="similarity">
    <text evidence="2">Belongs to the major facilitator superfamily. EmrB family.</text>
</comment>
<dbReference type="CDD" id="cd17503">
    <property type="entry name" value="MFS_LmrB_MDR_like"/>
    <property type="match status" value="1"/>
</dbReference>
<keyword evidence="12" id="KW-1185">Reference proteome</keyword>
<feature type="transmembrane region" description="Helical" evidence="9">
    <location>
        <begin position="439"/>
        <end position="462"/>
    </location>
</feature>
<organism evidence="11 12">
    <name type="scientific">Neocallimastix californiae</name>
    <dbReference type="NCBI Taxonomy" id="1754190"/>
    <lineage>
        <taxon>Eukaryota</taxon>
        <taxon>Fungi</taxon>
        <taxon>Fungi incertae sedis</taxon>
        <taxon>Chytridiomycota</taxon>
        <taxon>Chytridiomycota incertae sedis</taxon>
        <taxon>Neocallimastigomycetes</taxon>
        <taxon>Neocallimastigales</taxon>
        <taxon>Neocallimastigaceae</taxon>
        <taxon>Neocallimastix</taxon>
    </lineage>
</organism>
<dbReference type="NCBIfam" id="TIGR00711">
    <property type="entry name" value="efflux_EmrB"/>
    <property type="match status" value="1"/>
</dbReference>
<dbReference type="Proteomes" id="UP000193920">
    <property type="component" value="Unassembled WGS sequence"/>
</dbReference>
<dbReference type="SUPFAM" id="SSF103473">
    <property type="entry name" value="MFS general substrate transporter"/>
    <property type="match status" value="1"/>
</dbReference>
<feature type="transmembrane region" description="Helical" evidence="9">
    <location>
        <begin position="85"/>
        <end position="109"/>
    </location>
</feature>
<protein>
    <submittedName>
        <fullName evidence="11">MFS family major facilitator transporter</fullName>
    </submittedName>
</protein>
<dbReference type="AlphaFoldDB" id="A0A1Y2DZD2"/>
<evidence type="ECO:0000313" key="11">
    <source>
        <dbReference type="EMBL" id="ORY64589.1"/>
    </source>
</evidence>
<dbReference type="STRING" id="1754190.A0A1Y2DZD2"/>
<feature type="transmembrane region" description="Helical" evidence="9">
    <location>
        <begin position="363"/>
        <end position="385"/>
    </location>
</feature>
<dbReference type="PRINTS" id="PR01036">
    <property type="entry name" value="TCRTETB"/>
</dbReference>
<evidence type="ECO:0000256" key="7">
    <source>
        <dbReference type="ARBA" id="ARBA00023136"/>
    </source>
</evidence>
<dbReference type="InterPro" id="IPR036259">
    <property type="entry name" value="MFS_trans_sf"/>
</dbReference>
<gene>
    <name evidence="11" type="ORF">LY90DRAFT_700867</name>
</gene>
<feature type="transmembrane region" description="Helical" evidence="9">
    <location>
        <begin position="230"/>
        <end position="252"/>
    </location>
</feature>
<evidence type="ECO:0000313" key="12">
    <source>
        <dbReference type="Proteomes" id="UP000193920"/>
    </source>
</evidence>
<name>A0A1Y2DZD2_9FUNG</name>
<dbReference type="Gene3D" id="1.20.1250.20">
    <property type="entry name" value="MFS general substrate transporter like domains"/>
    <property type="match status" value="1"/>
</dbReference>
<dbReference type="EMBL" id="MCOG01000054">
    <property type="protein sequence ID" value="ORY64589.1"/>
    <property type="molecule type" value="Genomic_DNA"/>
</dbReference>
<keyword evidence="4" id="KW-1003">Cell membrane</keyword>
<accession>A0A1Y2DZD2</accession>
<comment type="subcellular location">
    <subcellularLocation>
        <location evidence="1">Cell membrane</location>
        <topology evidence="1">Multi-pass membrane protein</topology>
    </subcellularLocation>
</comment>
<reference evidence="11 12" key="1">
    <citation type="submission" date="2016-08" db="EMBL/GenBank/DDBJ databases">
        <title>A Parts List for Fungal Cellulosomes Revealed by Comparative Genomics.</title>
        <authorList>
            <consortium name="DOE Joint Genome Institute"/>
            <person name="Haitjema C.H."/>
            <person name="Gilmore S.P."/>
            <person name="Henske J.K."/>
            <person name="Solomon K.V."/>
            <person name="De Groot R."/>
            <person name="Kuo A."/>
            <person name="Mondo S.J."/>
            <person name="Salamov A.A."/>
            <person name="Labutti K."/>
            <person name="Zhao Z."/>
            <person name="Chiniquy J."/>
            <person name="Barry K."/>
            <person name="Brewer H.M."/>
            <person name="Purvine S.O."/>
            <person name="Wright A.T."/>
            <person name="Boxma B."/>
            <person name="Van Alen T."/>
            <person name="Hackstein J.H."/>
            <person name="Baker S.E."/>
            <person name="Grigoriev I.V."/>
            <person name="O'Malley M.A."/>
        </authorList>
    </citation>
    <scope>NUCLEOTIDE SEQUENCE [LARGE SCALE GENOMIC DNA]</scope>
    <source>
        <strain evidence="11 12">G1</strain>
    </source>
</reference>
<evidence type="ECO:0000256" key="4">
    <source>
        <dbReference type="ARBA" id="ARBA00022475"/>
    </source>
</evidence>
<feature type="transmembrane region" description="Helical" evidence="9">
    <location>
        <begin position="406"/>
        <end position="427"/>
    </location>
</feature>
<evidence type="ECO:0000259" key="10">
    <source>
        <dbReference type="PROSITE" id="PS50850"/>
    </source>
</evidence>
<evidence type="ECO:0000256" key="2">
    <source>
        <dbReference type="ARBA" id="ARBA00008537"/>
    </source>
</evidence>
<evidence type="ECO:0000256" key="5">
    <source>
        <dbReference type="ARBA" id="ARBA00022692"/>
    </source>
</evidence>
<feature type="domain" description="Major facilitator superfamily (MFS) profile" evidence="10">
    <location>
        <begin position="20"/>
        <end position="468"/>
    </location>
</feature>
<evidence type="ECO:0000256" key="3">
    <source>
        <dbReference type="ARBA" id="ARBA00022448"/>
    </source>
</evidence>
<feature type="transmembrane region" description="Helical" evidence="9">
    <location>
        <begin position="20"/>
        <end position="46"/>
    </location>
</feature>
<dbReference type="GO" id="GO:0022857">
    <property type="term" value="F:transmembrane transporter activity"/>
    <property type="evidence" value="ECO:0007669"/>
    <property type="project" value="InterPro"/>
</dbReference>
<keyword evidence="3" id="KW-0813">Transport</keyword>
<comment type="caution">
    <text evidence="11">The sequence shown here is derived from an EMBL/GenBank/DDBJ whole genome shotgun (WGS) entry which is preliminary data.</text>
</comment>
<keyword evidence="6 9" id="KW-1133">Transmembrane helix</keyword>
<feature type="transmembrane region" description="Helical" evidence="9">
    <location>
        <begin position="273"/>
        <end position="294"/>
    </location>
</feature>
<dbReference type="GO" id="GO:0005886">
    <property type="term" value="C:plasma membrane"/>
    <property type="evidence" value="ECO:0007669"/>
    <property type="project" value="UniProtKB-SubCell"/>
</dbReference>
<evidence type="ECO:0000256" key="1">
    <source>
        <dbReference type="ARBA" id="ARBA00004651"/>
    </source>
</evidence>
<proteinExistence type="inferred from homology"/>
<evidence type="ECO:0000256" key="9">
    <source>
        <dbReference type="SAM" id="Phobius"/>
    </source>
</evidence>
<feature type="transmembrane region" description="Helical" evidence="9">
    <location>
        <begin position="306"/>
        <end position="326"/>
    </location>
</feature>
<feature type="transmembrane region" description="Helical" evidence="9">
    <location>
        <begin position="172"/>
        <end position="193"/>
    </location>
</feature>
<dbReference type="InterPro" id="IPR004638">
    <property type="entry name" value="EmrB-like"/>
</dbReference>
<feature type="transmembrane region" description="Helical" evidence="9">
    <location>
        <begin position="338"/>
        <end position="357"/>
    </location>
</feature>
<feature type="transmembrane region" description="Helical" evidence="9">
    <location>
        <begin position="147"/>
        <end position="166"/>
    </location>
</feature>
<dbReference type="Gene3D" id="1.20.1720.10">
    <property type="entry name" value="Multidrug resistance protein D"/>
    <property type="match status" value="1"/>
</dbReference>